<proteinExistence type="predicted"/>
<dbReference type="RefSeq" id="WP_084593986.1">
    <property type="nucleotide sequence ID" value="NZ_CP007770.1"/>
</dbReference>
<evidence type="ECO:0000313" key="2">
    <source>
        <dbReference type="Proteomes" id="UP000031163"/>
    </source>
</evidence>
<protein>
    <submittedName>
        <fullName evidence="1">Phage protein, HK97 gp10 family</fullName>
    </submittedName>
</protein>
<dbReference type="AlphaFoldDB" id="A0A0A8H1F3"/>
<gene>
    <name evidence="1" type="ORF">CINS_0843</name>
</gene>
<organism evidence="1 2">
    <name type="scientific">Campylobacter insulaenigrae NCTC 12927</name>
    <dbReference type="NCBI Taxonomy" id="1031564"/>
    <lineage>
        <taxon>Bacteria</taxon>
        <taxon>Pseudomonadati</taxon>
        <taxon>Campylobacterota</taxon>
        <taxon>Epsilonproteobacteria</taxon>
        <taxon>Campylobacterales</taxon>
        <taxon>Campylobacteraceae</taxon>
        <taxon>Campylobacter</taxon>
    </lineage>
</organism>
<dbReference type="STRING" id="1031564.CINS_0843"/>
<reference evidence="1 2" key="1">
    <citation type="journal article" date="2014" name="Genome Biol. Evol.">
        <title>Comparative Genomics of the Campylobacter lari Group.</title>
        <authorList>
            <person name="Miller W.G."/>
            <person name="Yee E."/>
            <person name="Chapman M.H."/>
            <person name="Smith T.P."/>
            <person name="Bono J.L."/>
            <person name="Huynh S."/>
            <person name="Parker C.T."/>
            <person name="Vandamme P."/>
            <person name="Luong K."/>
            <person name="Korlach J."/>
        </authorList>
    </citation>
    <scope>NUCLEOTIDE SEQUENCE [LARGE SCALE GENOMIC DNA]</scope>
    <source>
        <strain evidence="1 2">NCTC 12927</strain>
    </source>
</reference>
<dbReference type="KEGG" id="cis:CINS_0843"/>
<dbReference type="Proteomes" id="UP000031163">
    <property type="component" value="Chromosome"/>
</dbReference>
<accession>A0A0A8H1F3</accession>
<evidence type="ECO:0000313" key="1">
    <source>
        <dbReference type="EMBL" id="AJC87807.1"/>
    </source>
</evidence>
<dbReference type="HOGENOM" id="CLU_1493558_0_0_7"/>
<dbReference type="GeneID" id="74431638"/>
<sequence>MEKIELEGLVELMKDLNTLSNSSLSKAARKGAMSVSKEITKLYKKTAPKESGLLRSSVRSVTSRNLEKGVYRAAAVVFKKKKVSQKRYEKLKGFKKWTLEKKNERKNKLEYFSSAYYAHFLEHGFWHRGGKNKKGKTSFVKGYKTMENAIKKIEPKADILVQNELEKELKKIGF</sequence>
<name>A0A0A8H1F3_9BACT</name>
<dbReference type="EMBL" id="CP007770">
    <property type="protein sequence ID" value="AJC87807.1"/>
    <property type="molecule type" value="Genomic_DNA"/>
</dbReference>